<organism evidence="1 2">
    <name type="scientific">Vibrio phage VP4B</name>
    <dbReference type="NCBI Taxonomy" id="1262540"/>
    <lineage>
        <taxon>Viruses</taxon>
        <taxon>Duplodnaviria</taxon>
        <taxon>Heunggongvirae</taxon>
        <taxon>Uroviricota</taxon>
        <taxon>Caudoviricetes</taxon>
        <taxon>Chimalliviridae</taxon>
        <taxon>Gorgonvirinae</taxon>
        <taxon>Tidunavirus</taxon>
        <taxon>Tidunavirus VP4B</taxon>
    </lineage>
</organism>
<proteinExistence type="predicted"/>
<dbReference type="OrthoDB" id="22153at10239"/>
<evidence type="ECO:0000313" key="1">
    <source>
        <dbReference type="EMBL" id="AGB07120.1"/>
    </source>
</evidence>
<dbReference type="EMBL" id="KC131130">
    <property type="protein sequence ID" value="AGB07120.1"/>
    <property type="molecule type" value="Genomic_DNA"/>
</dbReference>
<protein>
    <submittedName>
        <fullName evidence="1">Uncharacterized protein</fullName>
    </submittedName>
</protein>
<keyword evidence="2" id="KW-1185">Reference proteome</keyword>
<dbReference type="GeneID" id="40102882"/>
<reference evidence="1 2" key="1">
    <citation type="submission" date="2012-11" db="EMBL/GenBank/DDBJ databases">
        <title>Complete genome sequence of a novel phiKZ-like Vibrio phage.</title>
        <authorList>
            <person name="Luo Z."/>
            <person name="Yu Y."/>
        </authorList>
    </citation>
    <scope>NUCLEOTIDE SEQUENCE [LARGE SCALE GENOMIC DNA]</scope>
</reference>
<dbReference type="Proteomes" id="UP000272155">
    <property type="component" value="Segment"/>
</dbReference>
<accession>V9LZK9</accession>
<name>V9LZK9_9CAUD</name>
<dbReference type="KEGG" id="vg:40102882"/>
<dbReference type="RefSeq" id="YP_009625982.1">
    <property type="nucleotide sequence ID" value="NC_042136.1"/>
</dbReference>
<sequence length="171" mass="19414">MNNFPNVAHWLEIWCRELALLQWSNTEGEAGLHSIFGLTAAMQIKPLVSVSEEYDDFMSVALTKKEHTSDFVSELMELTMRITAAINLDELHKEFETLIKGLNSNFEQLGGISYEEMNPLKTFVLLHRIYSVEISARIKAYEPIRHNPVLGYFTPLLEELLIGAAKETKGA</sequence>
<evidence type="ECO:0000313" key="2">
    <source>
        <dbReference type="Proteomes" id="UP000272155"/>
    </source>
</evidence>